<organism evidence="13 14">
    <name type="scientific">Gadus morhua</name>
    <name type="common">Atlantic cod</name>
    <dbReference type="NCBI Taxonomy" id="8049"/>
    <lineage>
        <taxon>Eukaryota</taxon>
        <taxon>Metazoa</taxon>
        <taxon>Chordata</taxon>
        <taxon>Craniata</taxon>
        <taxon>Vertebrata</taxon>
        <taxon>Euteleostomi</taxon>
        <taxon>Actinopterygii</taxon>
        <taxon>Neopterygii</taxon>
        <taxon>Teleostei</taxon>
        <taxon>Neoteleostei</taxon>
        <taxon>Acanthomorphata</taxon>
        <taxon>Zeiogadaria</taxon>
        <taxon>Gadariae</taxon>
        <taxon>Gadiformes</taxon>
        <taxon>Gadoidei</taxon>
        <taxon>Gadidae</taxon>
        <taxon>Gadus</taxon>
    </lineage>
</organism>
<accession>A0A8C5AFD7</accession>
<dbReference type="GeneTree" id="ENSGT00940000169444"/>
<evidence type="ECO:0000256" key="4">
    <source>
        <dbReference type="ARBA" id="ARBA00022833"/>
    </source>
</evidence>
<keyword evidence="4" id="KW-0862">Zinc</keyword>
<feature type="region of interest" description="Disordered" evidence="10">
    <location>
        <begin position="1"/>
        <end position="87"/>
    </location>
</feature>
<dbReference type="PROSITE" id="PS50982">
    <property type="entry name" value="MBD"/>
    <property type="match status" value="1"/>
</dbReference>
<dbReference type="GO" id="GO:0006346">
    <property type="term" value="P:DNA methylation-dependent constitutive heterochromatin formation"/>
    <property type="evidence" value="ECO:0007669"/>
    <property type="project" value="TreeGrafter"/>
</dbReference>
<dbReference type="Proteomes" id="UP000694546">
    <property type="component" value="Chromosome 13"/>
</dbReference>
<evidence type="ECO:0000256" key="8">
    <source>
        <dbReference type="ARBA" id="ARBA00023242"/>
    </source>
</evidence>
<evidence type="ECO:0000259" key="12">
    <source>
        <dbReference type="PROSITE" id="PS51058"/>
    </source>
</evidence>
<evidence type="ECO:0000313" key="14">
    <source>
        <dbReference type="Proteomes" id="UP000694546"/>
    </source>
</evidence>
<evidence type="ECO:0000256" key="9">
    <source>
        <dbReference type="PROSITE-ProRule" id="PRU00509"/>
    </source>
</evidence>
<evidence type="ECO:0000256" key="6">
    <source>
        <dbReference type="ARBA" id="ARBA00023125"/>
    </source>
</evidence>
<feature type="compositionally biased region" description="Basic and acidic residues" evidence="10">
    <location>
        <begin position="191"/>
        <end position="205"/>
    </location>
</feature>
<feature type="domain" description="MBD" evidence="11">
    <location>
        <begin position="106"/>
        <end position="174"/>
    </location>
</feature>
<evidence type="ECO:0000256" key="3">
    <source>
        <dbReference type="ARBA" id="ARBA00022771"/>
    </source>
</evidence>
<evidence type="ECO:0000256" key="2">
    <source>
        <dbReference type="ARBA" id="ARBA00022723"/>
    </source>
</evidence>
<feature type="compositionally biased region" description="Basic and acidic residues" evidence="10">
    <location>
        <begin position="671"/>
        <end position="681"/>
    </location>
</feature>
<keyword evidence="3 9" id="KW-0863">Zinc-finger</keyword>
<dbReference type="Gene3D" id="3.30.890.10">
    <property type="entry name" value="Methyl-cpg-binding Protein 2, Chain A"/>
    <property type="match status" value="1"/>
</dbReference>
<dbReference type="GO" id="GO:0005654">
    <property type="term" value="C:nucleoplasm"/>
    <property type="evidence" value="ECO:0007669"/>
    <property type="project" value="UniProtKB-ARBA"/>
</dbReference>
<keyword evidence="5" id="KW-0805">Transcription regulation</keyword>
<feature type="compositionally biased region" description="Low complexity" evidence="10">
    <location>
        <begin position="73"/>
        <end position="85"/>
    </location>
</feature>
<dbReference type="AlphaFoldDB" id="A0A8C5AFD7"/>
<keyword evidence="6" id="KW-0238">DNA-binding</keyword>
<dbReference type="SUPFAM" id="SSF54171">
    <property type="entry name" value="DNA-binding domain"/>
    <property type="match status" value="1"/>
</dbReference>
<dbReference type="InterPro" id="IPR016177">
    <property type="entry name" value="DNA-bd_dom_sf"/>
</dbReference>
<dbReference type="InterPro" id="IPR001739">
    <property type="entry name" value="Methyl_CpG_DNA-bd"/>
</dbReference>
<evidence type="ECO:0000256" key="5">
    <source>
        <dbReference type="ARBA" id="ARBA00023015"/>
    </source>
</evidence>
<dbReference type="GO" id="GO:0008270">
    <property type="term" value="F:zinc ion binding"/>
    <property type="evidence" value="ECO:0007669"/>
    <property type="project" value="UniProtKB-KW"/>
</dbReference>
<feature type="domain" description="CXXC-type" evidence="12">
    <location>
        <begin position="281"/>
        <end position="329"/>
    </location>
</feature>
<feature type="compositionally biased region" description="Basic residues" evidence="10">
    <location>
        <begin position="181"/>
        <end position="190"/>
    </location>
</feature>
<feature type="compositionally biased region" description="Basic and acidic residues" evidence="10">
    <location>
        <begin position="52"/>
        <end position="65"/>
    </location>
</feature>
<dbReference type="Pfam" id="PF01429">
    <property type="entry name" value="MBD"/>
    <property type="match status" value="1"/>
</dbReference>
<comment type="subcellular location">
    <subcellularLocation>
        <location evidence="1">Nucleus</location>
    </subcellularLocation>
</comment>
<protein>
    <recommendedName>
        <fullName evidence="15">Methyl-CpG-binding domain protein 1b</fullName>
    </recommendedName>
</protein>
<keyword evidence="2" id="KW-0479">Metal-binding</keyword>
<feature type="region of interest" description="Disordered" evidence="10">
    <location>
        <begin position="395"/>
        <end position="418"/>
    </location>
</feature>
<keyword evidence="8" id="KW-0539">Nucleus</keyword>
<evidence type="ECO:0000313" key="13">
    <source>
        <dbReference type="Ensembl" id="ENSGMOP00000031350.1"/>
    </source>
</evidence>
<gene>
    <name evidence="13" type="primary">mbd1b</name>
</gene>
<dbReference type="PANTHER" id="PTHR12396:SF57">
    <property type="entry name" value="METHYL-CPG-BINDING DOMAIN PROTEIN 1"/>
    <property type="match status" value="1"/>
</dbReference>
<evidence type="ECO:0000256" key="10">
    <source>
        <dbReference type="SAM" id="MobiDB-lite"/>
    </source>
</evidence>
<dbReference type="PROSITE" id="PS51058">
    <property type="entry name" value="ZF_CXXC"/>
    <property type="match status" value="2"/>
</dbReference>
<evidence type="ECO:0000256" key="1">
    <source>
        <dbReference type="ARBA" id="ARBA00004123"/>
    </source>
</evidence>
<feature type="domain" description="CXXC-type" evidence="12">
    <location>
        <begin position="420"/>
        <end position="467"/>
    </location>
</feature>
<dbReference type="Pfam" id="PF02008">
    <property type="entry name" value="zf-CXXC"/>
    <property type="match status" value="2"/>
</dbReference>
<keyword evidence="7" id="KW-0804">Transcription</keyword>
<sequence length="885" mass="99157">MDLVPAASIDHGYSIIPTTEEPAVEEVNKGAEAGNDDPPVDWFEPLEEDDDTHSWEPGHHVNRRDEEEEEEGSVAAESEKSGSVASDDKAFKRTYRVSHHRKSTNADEGWVDWPILGEGWKRRQVIRRSGSSVGQRDVYYVGPGGERVRSRVELAAVLGSVMNVAMFDFKTGEFHTGQPQHPRRKRRKSRERQWSESSCKEKDEGVDTPGPHHLVSPQRRIKKEPVIKEEPSSSGKPNAWPPTLFCAGCGNEFIGTSYDRQRKKPCCPNCWAAKRKTHPSIRTKRWIPCLRCEACLTTSNCGSCHNCEDKLSSLPNTFTRLTCQKRRCLCPVRKELMAGSENVRVKLSPPPSLELSYLEDFQEPLDEDDVHFGFEMDVTDQIMESSDTEHSVNIEVDDAEDDMSDGEEGEFDEDDEEWPKRRRRRACGTCSACLGTTDCGKCDFCRDKPKFGGRNTKRQKCRLRQCQSRAKLGPGRRKPRYTYSRKPLMKRSKELPSGGPGGPGSPGEDDGRPTAVSGRGTSQRPLVLLTGRLQIFVQAILQSLCSRTHKVVFLFLMVVYSFFCHCVGRPTKWCFFSYGCVVLLSLCRKTHKVVFFMSGSCSPTSYHCVGGHGCVAPLPQKETWLSLCLPVQIPYRCPEPASRSTLPPVAIPRAHWVARRGSPEPSSSTKRPPEVSHRPYWVEKGGSPEPASSTKRPPEVTHRPHRLSPQVNKMPSLEHGDNVQSQTIPQVFSSAERQARLNVDPSSPLYKLLEELRAAALPILWYSILVEGPRLQIIQCSKQSRMADTAVLIEPDFCFRVTVQKQPLLPCHPLYDQHALHLSSVRQVVKLLLDLESYFVCQGIAMEERPATDGPIILDRALTCDFLVPGTVAVCAACSALCGPR</sequence>
<feature type="region of interest" description="Disordered" evidence="10">
    <location>
        <begin position="173"/>
        <end position="237"/>
    </location>
</feature>
<dbReference type="PANTHER" id="PTHR12396">
    <property type="entry name" value="METHYL-CPG BINDING PROTEIN, MBD"/>
    <property type="match status" value="1"/>
</dbReference>
<dbReference type="InterPro" id="IPR002857">
    <property type="entry name" value="Znf_CXXC"/>
</dbReference>
<keyword evidence="14" id="KW-1185">Reference proteome</keyword>
<proteinExistence type="predicted"/>
<name>A0A8C5AFD7_GADMO</name>
<dbReference type="GO" id="GO:0008327">
    <property type="term" value="F:methyl-CpG binding"/>
    <property type="evidence" value="ECO:0007669"/>
    <property type="project" value="TreeGrafter"/>
</dbReference>
<feature type="region of interest" description="Disordered" evidence="10">
    <location>
        <begin position="657"/>
        <end position="717"/>
    </location>
</feature>
<feature type="compositionally biased region" description="Acidic residues" evidence="10">
    <location>
        <begin position="34"/>
        <end position="51"/>
    </location>
</feature>
<reference evidence="13" key="1">
    <citation type="submission" date="2025-08" db="UniProtKB">
        <authorList>
            <consortium name="Ensembl"/>
        </authorList>
    </citation>
    <scope>IDENTIFICATION</scope>
</reference>
<evidence type="ECO:0008006" key="15">
    <source>
        <dbReference type="Google" id="ProtNLM"/>
    </source>
</evidence>
<feature type="region of interest" description="Disordered" evidence="10">
    <location>
        <begin position="471"/>
        <end position="520"/>
    </location>
</feature>
<dbReference type="GO" id="GO:0000122">
    <property type="term" value="P:negative regulation of transcription by RNA polymerase II"/>
    <property type="evidence" value="ECO:0007669"/>
    <property type="project" value="TreeGrafter"/>
</dbReference>
<dbReference type="SMART" id="SM00391">
    <property type="entry name" value="MBD"/>
    <property type="match status" value="1"/>
</dbReference>
<reference evidence="13" key="2">
    <citation type="submission" date="2025-09" db="UniProtKB">
        <authorList>
            <consortium name="Ensembl"/>
        </authorList>
    </citation>
    <scope>IDENTIFICATION</scope>
</reference>
<dbReference type="Ensembl" id="ENSGMOT00000070933.1">
    <property type="protein sequence ID" value="ENSGMOP00000031350.1"/>
    <property type="gene ID" value="ENSGMOG00000036759.1"/>
</dbReference>
<feature type="compositionally biased region" description="Acidic residues" evidence="10">
    <location>
        <begin position="395"/>
        <end position="417"/>
    </location>
</feature>
<dbReference type="CDD" id="cd01396">
    <property type="entry name" value="MeCP2_MBD"/>
    <property type="match status" value="1"/>
</dbReference>
<evidence type="ECO:0000259" key="11">
    <source>
        <dbReference type="PROSITE" id="PS50982"/>
    </source>
</evidence>
<evidence type="ECO:0000256" key="7">
    <source>
        <dbReference type="ARBA" id="ARBA00023163"/>
    </source>
</evidence>